<dbReference type="Proteomes" id="UP000019116">
    <property type="component" value="Chromosome 7A"/>
</dbReference>
<feature type="chain" id="PRO_5043180106" description="CRAL-TRIO domain-containing protein" evidence="6">
    <location>
        <begin position="33"/>
        <end position="671"/>
    </location>
</feature>
<dbReference type="KEGG" id="taes:123150955"/>
<keyword evidence="4" id="KW-0333">Golgi apparatus</keyword>
<dbReference type="AlphaFoldDB" id="A0A3B6RHK9"/>
<dbReference type="RefSeq" id="XP_044426690.1">
    <property type="nucleotide sequence ID" value="XM_044570755.1"/>
</dbReference>
<proteinExistence type="inferred from homology"/>
<dbReference type="GO" id="GO:0005886">
    <property type="term" value="C:plasma membrane"/>
    <property type="evidence" value="ECO:0007669"/>
    <property type="project" value="UniProtKB-SubCell"/>
</dbReference>
<dbReference type="InterPro" id="IPR051026">
    <property type="entry name" value="PI/PC_transfer"/>
</dbReference>
<keyword evidence="6" id="KW-0732">Signal</keyword>
<evidence type="ECO:0000256" key="2">
    <source>
        <dbReference type="ARBA" id="ARBA00004395"/>
    </source>
</evidence>
<dbReference type="OrthoDB" id="1434354at2759"/>
<dbReference type="Gramene" id="TraesCS7A02G240000.3">
    <property type="protein sequence ID" value="TraesCS7A02G240000.3"/>
    <property type="gene ID" value="TraesCS7A02G240000"/>
</dbReference>
<comment type="similarity">
    <text evidence="5">Belongs to the SFH family.</text>
</comment>
<dbReference type="Gramene" id="TraesCS7A03G0551200.3">
    <property type="protein sequence ID" value="TraesCS7A03G0551200.3.CDS"/>
    <property type="gene ID" value="TraesCS7A03G0551200"/>
</dbReference>
<dbReference type="Gene3D" id="1.10.8.20">
    <property type="entry name" value="N-terminal domain of phosphatidylinositol transfer protein sec14p"/>
    <property type="match status" value="1"/>
</dbReference>
<dbReference type="GO" id="GO:0015031">
    <property type="term" value="P:protein transport"/>
    <property type="evidence" value="ECO:0007669"/>
    <property type="project" value="UniProtKB-KW"/>
</dbReference>
<dbReference type="STRING" id="4565.A0A3B6RHK9"/>
<feature type="domain" description="CRAL-TRIO" evidence="7">
    <location>
        <begin position="198"/>
        <end position="372"/>
    </location>
</feature>
<evidence type="ECO:0000313" key="9">
    <source>
        <dbReference type="Proteomes" id="UP000019116"/>
    </source>
</evidence>
<dbReference type="InterPro" id="IPR011074">
    <property type="entry name" value="CRAL/TRIO_N_dom"/>
</dbReference>
<dbReference type="FunFam" id="3.40.525.10:FF:000011">
    <property type="entry name" value="SEC14 cytosolic factor"/>
    <property type="match status" value="1"/>
</dbReference>
<dbReference type="EnsemblPlants" id="TraesCS7A02G240000.3">
    <property type="protein sequence ID" value="TraesCS7A02G240000.3"/>
    <property type="gene ID" value="TraesCS7A02G240000"/>
</dbReference>
<dbReference type="InterPro" id="IPR036273">
    <property type="entry name" value="CRAL/TRIO_N_dom_sf"/>
</dbReference>
<dbReference type="SUPFAM" id="SSF46938">
    <property type="entry name" value="CRAL/TRIO N-terminal domain"/>
    <property type="match status" value="1"/>
</dbReference>
<dbReference type="SMART" id="SM00516">
    <property type="entry name" value="SEC14"/>
    <property type="match status" value="1"/>
</dbReference>
<dbReference type="PANTHER" id="PTHR45657">
    <property type="entry name" value="CRAL-TRIO DOMAIN-CONTAINING PROTEIN YKL091C-RELATED"/>
    <property type="match status" value="1"/>
</dbReference>
<dbReference type="PRINTS" id="PR00180">
    <property type="entry name" value="CRETINALDHBP"/>
</dbReference>
<reference evidence="8" key="1">
    <citation type="submission" date="2018-08" db="EMBL/GenBank/DDBJ databases">
        <authorList>
            <person name="Rossello M."/>
        </authorList>
    </citation>
    <scope>NUCLEOTIDE SEQUENCE [LARGE SCALE GENOMIC DNA]</scope>
    <source>
        <strain evidence="8">cv. Chinese Spring</strain>
    </source>
</reference>
<dbReference type="PROSITE" id="PS50191">
    <property type="entry name" value="CRAL_TRIO"/>
    <property type="match status" value="1"/>
</dbReference>
<dbReference type="Pfam" id="PF00650">
    <property type="entry name" value="CRAL_TRIO"/>
    <property type="match status" value="1"/>
</dbReference>
<dbReference type="SUPFAM" id="SSF52087">
    <property type="entry name" value="CRAL/TRIO domain"/>
    <property type="match status" value="1"/>
</dbReference>
<evidence type="ECO:0000256" key="5">
    <source>
        <dbReference type="ARBA" id="ARBA00038020"/>
    </source>
</evidence>
<dbReference type="Pfam" id="PF03765">
    <property type="entry name" value="CRAL_TRIO_N"/>
    <property type="match status" value="1"/>
</dbReference>
<dbReference type="InterPro" id="IPR001251">
    <property type="entry name" value="CRAL-TRIO_dom"/>
</dbReference>
<comment type="subcellular location">
    <subcellularLocation>
        <location evidence="1">Cell membrane</location>
        <topology evidence="1">Peripheral membrane protein</topology>
    </subcellularLocation>
    <subcellularLocation>
        <location evidence="2">Golgi apparatus membrane</location>
        <topology evidence="2">Peripheral membrane protein</topology>
    </subcellularLocation>
</comment>
<evidence type="ECO:0000256" key="6">
    <source>
        <dbReference type="SAM" id="SignalP"/>
    </source>
</evidence>
<keyword evidence="3" id="KW-0813">Transport</keyword>
<evidence type="ECO:0000313" key="8">
    <source>
        <dbReference type="EnsemblPlants" id="TraesCS7A02G240000.3"/>
    </source>
</evidence>
<gene>
    <name evidence="8" type="primary">LOC123150955</name>
</gene>
<dbReference type="GO" id="GO:0006892">
    <property type="term" value="P:post-Golgi vesicle-mediated transport"/>
    <property type="evidence" value="ECO:0000318"/>
    <property type="project" value="GO_Central"/>
</dbReference>
<name>A0A3B6RHK9_WHEAT</name>
<evidence type="ECO:0000256" key="3">
    <source>
        <dbReference type="ARBA" id="ARBA00022927"/>
    </source>
</evidence>
<evidence type="ECO:0000256" key="1">
    <source>
        <dbReference type="ARBA" id="ARBA00004202"/>
    </source>
</evidence>
<dbReference type="GeneID" id="123150955"/>
<dbReference type="Gene3D" id="3.40.525.10">
    <property type="entry name" value="CRAL-TRIO lipid binding domain"/>
    <property type="match status" value="1"/>
</dbReference>
<sequence length="671" mass="76032">MYATPLPLPPPHPSEIWSPTLLLLLLPPPCASFPLVSWICLGEGRRAPFERGLRAGVSKKSNLEEKMSVIHADDIEISLCDGNSEDERRRRKIGSLRRKAIHALKKRGRRRVDFRFPPAISIEDVRDAEEERAVSAFRERLAAHGLLPDKHDDYHMMLRFLKARKFDAEKAMQMWADMLRWRKEFGADTILEDFEFDELDEVLCYYPQGYHGVDREGRPVYIERLGKVDPNKLMQITSVDRYIKYHVQEFERAFGEKFPACTLAAKRHIDSTTTILDVQGVGFKNFSKTARELVHRMQKIDSDYYPETLHQMFVVNAGSGFKLIWNSVKGFLDPKTSSKIHVLGSNYQSRLLEVIDPSELPEFLGGSCTCIDKGGCLGSNKGPWNDPYILKLIHNLEAGSVRDIKPVSEGEERSDSSLRLEQLKWQGMMSDTSNAESGSDVDDFGSSVIPKGAEYGCLTPVHEEVKGIDSTYYVCYEQSSLETSLETGRRLRRTTETVPKQLADNRQFSTNGSPRDLGSNVGNLDGSIVRWGFENLVKVVTALIKLFSFFKLFISSRALRRLENARPSTVAVPAAEKPQPRTISADEMSACLQRIENLESVCNHLASKPPEMPEDKEQQLLNSFERIRSIEADLERTKRALHATVAKQNSLAETLEAVQESSRVKRRLFCS</sequence>
<keyword evidence="3" id="KW-0653">Protein transport</keyword>
<dbReference type="GO" id="GO:0000139">
    <property type="term" value="C:Golgi membrane"/>
    <property type="evidence" value="ECO:0007669"/>
    <property type="project" value="UniProtKB-SubCell"/>
</dbReference>
<dbReference type="SMART" id="SM01100">
    <property type="entry name" value="CRAL_TRIO_N"/>
    <property type="match status" value="1"/>
</dbReference>
<accession>A0A3B6RHK9</accession>
<dbReference type="SMR" id="A0A3B6RHK9"/>
<dbReference type="CDD" id="cd00170">
    <property type="entry name" value="SEC14"/>
    <property type="match status" value="1"/>
</dbReference>
<feature type="signal peptide" evidence="6">
    <location>
        <begin position="1"/>
        <end position="32"/>
    </location>
</feature>
<dbReference type="InterPro" id="IPR036865">
    <property type="entry name" value="CRAL-TRIO_dom_sf"/>
</dbReference>
<dbReference type="PANTHER" id="PTHR45657:SF9">
    <property type="entry name" value="OS08G0497300 PROTEIN"/>
    <property type="match status" value="1"/>
</dbReference>
<evidence type="ECO:0000259" key="7">
    <source>
        <dbReference type="PROSITE" id="PS50191"/>
    </source>
</evidence>
<dbReference type="GO" id="GO:0008526">
    <property type="term" value="F:phosphatidylinositol transfer activity"/>
    <property type="evidence" value="ECO:0000318"/>
    <property type="project" value="GO_Central"/>
</dbReference>
<dbReference type="Gramene" id="TraesKAR7A01G0143410.1">
    <property type="protein sequence ID" value="cds.TraesKAR7A01G0143410.1"/>
    <property type="gene ID" value="TraesKAR7A01G0143410"/>
</dbReference>
<organism evidence="8">
    <name type="scientific">Triticum aestivum</name>
    <name type="common">Wheat</name>
    <dbReference type="NCBI Taxonomy" id="4565"/>
    <lineage>
        <taxon>Eukaryota</taxon>
        <taxon>Viridiplantae</taxon>
        <taxon>Streptophyta</taxon>
        <taxon>Embryophyta</taxon>
        <taxon>Tracheophyta</taxon>
        <taxon>Spermatophyta</taxon>
        <taxon>Magnoliopsida</taxon>
        <taxon>Liliopsida</taxon>
        <taxon>Poales</taxon>
        <taxon>Poaceae</taxon>
        <taxon>BOP clade</taxon>
        <taxon>Pooideae</taxon>
        <taxon>Triticodae</taxon>
        <taxon>Triticeae</taxon>
        <taxon>Triticinae</taxon>
        <taxon>Triticum</taxon>
    </lineage>
</organism>
<evidence type="ECO:0000256" key="4">
    <source>
        <dbReference type="ARBA" id="ARBA00023034"/>
    </source>
</evidence>
<reference evidence="8" key="2">
    <citation type="submission" date="2018-10" db="UniProtKB">
        <authorList>
            <consortium name="EnsemblPlants"/>
        </authorList>
    </citation>
    <scope>IDENTIFICATION</scope>
</reference>
<protein>
    <recommendedName>
        <fullName evidence="7">CRAL-TRIO domain-containing protein</fullName>
    </recommendedName>
</protein>
<keyword evidence="9" id="KW-1185">Reference proteome</keyword>